<dbReference type="RefSeq" id="WP_270690302.1">
    <property type="nucleotide sequence ID" value="NZ_JAQFWQ010000143.1"/>
</dbReference>
<dbReference type="InterPro" id="IPR051604">
    <property type="entry name" value="Ergot_Alk_Oxidoreductase"/>
</dbReference>
<name>A0ABT4UEL2_9ACTN</name>
<feature type="region of interest" description="Disordered" evidence="1">
    <location>
        <begin position="153"/>
        <end position="201"/>
    </location>
</feature>
<keyword evidence="4" id="KW-1185">Reference proteome</keyword>
<reference evidence="3 4" key="1">
    <citation type="submission" date="2023-01" db="EMBL/GenBank/DDBJ databases">
        <title>Draft genome sequence of Nocardiopsis sp. RSe5-2 isolated from halophytes.</title>
        <authorList>
            <person name="Duangmal K."/>
            <person name="Chantavorakit T."/>
        </authorList>
    </citation>
    <scope>NUCLEOTIDE SEQUENCE [LARGE SCALE GENOMIC DNA]</scope>
    <source>
        <strain evidence="3 4">RSe5-2</strain>
    </source>
</reference>
<feature type="region of interest" description="Disordered" evidence="1">
    <location>
        <begin position="1"/>
        <end position="29"/>
    </location>
</feature>
<accession>A0ABT4UEL2</accession>
<evidence type="ECO:0000259" key="2">
    <source>
        <dbReference type="Pfam" id="PF13460"/>
    </source>
</evidence>
<dbReference type="PANTHER" id="PTHR43162:SF1">
    <property type="entry name" value="PRESTALK A DIFFERENTIATION PROTEIN A"/>
    <property type="match status" value="1"/>
</dbReference>
<protein>
    <submittedName>
        <fullName evidence="3">NAD(P)H-binding protein</fullName>
    </submittedName>
</protein>
<proteinExistence type="predicted"/>
<feature type="compositionally biased region" description="Basic and acidic residues" evidence="1">
    <location>
        <begin position="1"/>
        <end position="21"/>
    </location>
</feature>
<evidence type="ECO:0000313" key="3">
    <source>
        <dbReference type="EMBL" id="MDA2814782.1"/>
    </source>
</evidence>
<dbReference type="InterPro" id="IPR036291">
    <property type="entry name" value="NAD(P)-bd_dom_sf"/>
</dbReference>
<gene>
    <name evidence="3" type="ORF">O4J56_29325</name>
</gene>
<dbReference type="SUPFAM" id="SSF51735">
    <property type="entry name" value="NAD(P)-binding Rossmann-fold domains"/>
    <property type="match status" value="1"/>
</dbReference>
<feature type="compositionally biased region" description="Basic and acidic residues" evidence="1">
    <location>
        <begin position="173"/>
        <end position="183"/>
    </location>
</feature>
<comment type="caution">
    <text evidence="3">The sequence shown here is derived from an EMBL/GenBank/DDBJ whole genome shotgun (WGS) entry which is preliminary data.</text>
</comment>
<dbReference type="EMBL" id="JAQFWQ010000143">
    <property type="protein sequence ID" value="MDA2814782.1"/>
    <property type="molecule type" value="Genomic_DNA"/>
</dbReference>
<dbReference type="Proteomes" id="UP001527866">
    <property type="component" value="Unassembled WGS sequence"/>
</dbReference>
<dbReference type="PANTHER" id="PTHR43162">
    <property type="match status" value="1"/>
</dbReference>
<evidence type="ECO:0000313" key="4">
    <source>
        <dbReference type="Proteomes" id="UP001527866"/>
    </source>
</evidence>
<dbReference type="Gene3D" id="3.40.50.720">
    <property type="entry name" value="NAD(P)-binding Rossmann-like Domain"/>
    <property type="match status" value="1"/>
</dbReference>
<dbReference type="Pfam" id="PF13460">
    <property type="entry name" value="NAD_binding_10"/>
    <property type="match status" value="1"/>
</dbReference>
<feature type="compositionally biased region" description="Basic and acidic residues" evidence="1">
    <location>
        <begin position="191"/>
        <end position="201"/>
    </location>
</feature>
<sequence>MNDHRDDNRDAPRDDHPHDPRPVLVTGPAGNVGRHVAALLAERGVPLRLLAHRTPPPAPPGAEVVHGDLADPATLRPALAGVRAVFLQWPLPDASGAREAVAAVAEHAPLAVYLSSAGIDDGAADQPDPVNRRHAAVERDLARSGLAWTRCAPEPRRPRRWSGGDSVGAAGRRGYDDVNRTHPDGLAWPHPAHDGLKRPRH</sequence>
<evidence type="ECO:0000256" key="1">
    <source>
        <dbReference type="SAM" id="MobiDB-lite"/>
    </source>
</evidence>
<organism evidence="3 4">
    <name type="scientific">Nocardiopsis endophytica</name>
    <dbReference type="NCBI Taxonomy" id="3018445"/>
    <lineage>
        <taxon>Bacteria</taxon>
        <taxon>Bacillati</taxon>
        <taxon>Actinomycetota</taxon>
        <taxon>Actinomycetes</taxon>
        <taxon>Streptosporangiales</taxon>
        <taxon>Nocardiopsidaceae</taxon>
        <taxon>Nocardiopsis</taxon>
    </lineage>
</organism>
<dbReference type="InterPro" id="IPR016040">
    <property type="entry name" value="NAD(P)-bd_dom"/>
</dbReference>
<feature type="domain" description="NAD(P)-binding" evidence="2">
    <location>
        <begin position="29"/>
        <end position="150"/>
    </location>
</feature>